<dbReference type="PROSITE" id="PS50977">
    <property type="entry name" value="HTH_TETR_2"/>
    <property type="match status" value="1"/>
</dbReference>
<sequence length="204" mass="21873">MSPLAPGPGPRRRRADAVHNTQAILDAASAVLSERPDASLAVVAEVAGISRKTLYAHFPSRELLINALIERAAARVVAALDAADLESGPADAALVRLMEAGWAGMDADPFLLHLATPPVSPEQDRERHAPILERLRAVIERGRREGDVAPDLPIGWVLTAVLALGHAAGEEVRAGRMTSTEAIETLRLSIPRLVRPMPPGRRDR</sequence>
<keyword evidence="3" id="KW-0804">Transcription</keyword>
<dbReference type="EMBL" id="JAAFYZ010000050">
    <property type="protein sequence ID" value="MBS2548514.1"/>
    <property type="molecule type" value="Genomic_DNA"/>
</dbReference>
<evidence type="ECO:0000256" key="4">
    <source>
        <dbReference type="PROSITE-ProRule" id="PRU00335"/>
    </source>
</evidence>
<dbReference type="InterPro" id="IPR001647">
    <property type="entry name" value="HTH_TetR"/>
</dbReference>
<dbReference type="SUPFAM" id="SSF46689">
    <property type="entry name" value="Homeodomain-like"/>
    <property type="match status" value="1"/>
</dbReference>
<keyword evidence="2 4" id="KW-0238">DNA-binding</keyword>
<feature type="domain" description="HTH tetR-type" evidence="5">
    <location>
        <begin position="18"/>
        <end position="76"/>
    </location>
</feature>
<dbReference type="PANTHER" id="PTHR30055:SF234">
    <property type="entry name" value="HTH-TYPE TRANSCRIPTIONAL REGULATOR BETI"/>
    <property type="match status" value="1"/>
</dbReference>
<organism evidence="6 7">
    <name type="scientific">Catenulispora pinistramenti</name>
    <dbReference type="NCBI Taxonomy" id="2705254"/>
    <lineage>
        <taxon>Bacteria</taxon>
        <taxon>Bacillati</taxon>
        <taxon>Actinomycetota</taxon>
        <taxon>Actinomycetes</taxon>
        <taxon>Catenulisporales</taxon>
        <taxon>Catenulisporaceae</taxon>
        <taxon>Catenulispora</taxon>
    </lineage>
</organism>
<dbReference type="PANTHER" id="PTHR30055">
    <property type="entry name" value="HTH-TYPE TRANSCRIPTIONAL REGULATOR RUTR"/>
    <property type="match status" value="1"/>
</dbReference>
<dbReference type="InterPro" id="IPR036271">
    <property type="entry name" value="Tet_transcr_reg_TetR-rel_C_sf"/>
</dbReference>
<comment type="caution">
    <text evidence="6">The sequence shown here is derived from an EMBL/GenBank/DDBJ whole genome shotgun (WGS) entry which is preliminary data.</text>
</comment>
<protein>
    <submittedName>
        <fullName evidence="6">TetR/AcrR family transcriptional regulator</fullName>
    </submittedName>
</protein>
<dbReference type="InterPro" id="IPR009057">
    <property type="entry name" value="Homeodomain-like_sf"/>
</dbReference>
<evidence type="ECO:0000256" key="1">
    <source>
        <dbReference type="ARBA" id="ARBA00023015"/>
    </source>
</evidence>
<dbReference type="InterPro" id="IPR050109">
    <property type="entry name" value="HTH-type_TetR-like_transc_reg"/>
</dbReference>
<proteinExistence type="predicted"/>
<evidence type="ECO:0000259" key="5">
    <source>
        <dbReference type="PROSITE" id="PS50977"/>
    </source>
</evidence>
<feature type="DNA-binding region" description="H-T-H motif" evidence="4">
    <location>
        <begin position="39"/>
        <end position="58"/>
    </location>
</feature>
<evidence type="ECO:0000313" key="6">
    <source>
        <dbReference type="EMBL" id="MBS2548514.1"/>
    </source>
</evidence>
<dbReference type="Proteomes" id="UP000730482">
    <property type="component" value="Unassembled WGS sequence"/>
</dbReference>
<dbReference type="RefSeq" id="WP_212010092.1">
    <property type="nucleotide sequence ID" value="NZ_JAAFYZ010000050.1"/>
</dbReference>
<keyword evidence="1" id="KW-0805">Transcription regulation</keyword>
<dbReference type="Gene3D" id="1.10.357.10">
    <property type="entry name" value="Tetracycline Repressor, domain 2"/>
    <property type="match status" value="1"/>
</dbReference>
<name>A0ABS5KR73_9ACTN</name>
<accession>A0ABS5KR73</accession>
<dbReference type="SUPFAM" id="SSF48498">
    <property type="entry name" value="Tetracyclin repressor-like, C-terminal domain"/>
    <property type="match status" value="1"/>
</dbReference>
<dbReference type="Pfam" id="PF00440">
    <property type="entry name" value="TetR_N"/>
    <property type="match status" value="1"/>
</dbReference>
<keyword evidence="7" id="KW-1185">Reference proteome</keyword>
<evidence type="ECO:0000256" key="3">
    <source>
        <dbReference type="ARBA" id="ARBA00023163"/>
    </source>
</evidence>
<evidence type="ECO:0000313" key="7">
    <source>
        <dbReference type="Proteomes" id="UP000730482"/>
    </source>
</evidence>
<gene>
    <name evidence="6" type="ORF">KGQ19_16730</name>
</gene>
<reference evidence="6 7" key="1">
    <citation type="submission" date="2020-02" db="EMBL/GenBank/DDBJ databases">
        <title>Acidophilic actinobacteria isolated from forest soil.</title>
        <authorList>
            <person name="Golinska P."/>
        </authorList>
    </citation>
    <scope>NUCLEOTIDE SEQUENCE [LARGE SCALE GENOMIC DNA]</scope>
    <source>
        <strain evidence="6 7">NL8</strain>
    </source>
</reference>
<evidence type="ECO:0000256" key="2">
    <source>
        <dbReference type="ARBA" id="ARBA00023125"/>
    </source>
</evidence>